<evidence type="ECO:0000313" key="4">
    <source>
        <dbReference type="EMBL" id="QEO18690.1"/>
    </source>
</evidence>
<evidence type="ECO:0000313" key="5">
    <source>
        <dbReference type="Proteomes" id="UP000324536"/>
    </source>
</evidence>
<dbReference type="InterPro" id="IPR011990">
    <property type="entry name" value="TPR-like_helical_dom_sf"/>
</dbReference>
<dbReference type="PANTHER" id="PTHR44186">
    <property type="match status" value="1"/>
</dbReference>
<dbReference type="PROSITE" id="PS50005">
    <property type="entry name" value="TPR"/>
    <property type="match status" value="2"/>
</dbReference>
<evidence type="ECO:0000256" key="2">
    <source>
        <dbReference type="ARBA" id="ARBA00022803"/>
    </source>
</evidence>
<keyword evidence="1" id="KW-0677">Repeat</keyword>
<reference evidence="4 5" key="1">
    <citation type="submission" date="2019-09" db="EMBL/GenBank/DDBJ databases">
        <title>Genome sequencing of strain KACC 21233.</title>
        <authorList>
            <person name="Heo J."/>
            <person name="Kim S.-J."/>
            <person name="Kim J.-S."/>
            <person name="Hong S.-B."/>
            <person name="Kwon S.-W."/>
        </authorList>
    </citation>
    <scope>NUCLEOTIDE SEQUENCE [LARGE SCALE GENOMIC DNA]</scope>
    <source>
        <strain evidence="4 5">KACC 21233</strain>
    </source>
</reference>
<dbReference type="EMBL" id="CP043506">
    <property type="protein sequence ID" value="QEO18690.1"/>
    <property type="molecule type" value="Genomic_DNA"/>
</dbReference>
<feature type="repeat" description="TPR" evidence="3">
    <location>
        <begin position="61"/>
        <end position="94"/>
    </location>
</feature>
<name>A0A5C1YTT8_9PROT</name>
<dbReference type="OrthoDB" id="9778733at2"/>
<accession>A0A5C1YTT8</accession>
<keyword evidence="2 3" id="KW-0802">TPR repeat</keyword>
<proteinExistence type="predicted"/>
<feature type="repeat" description="TPR" evidence="3">
    <location>
        <begin position="95"/>
        <end position="128"/>
    </location>
</feature>
<dbReference type="SUPFAM" id="SSF48452">
    <property type="entry name" value="TPR-like"/>
    <property type="match status" value="1"/>
</dbReference>
<protein>
    <submittedName>
        <fullName evidence="4">Tetratricopeptide repeat protein</fullName>
    </submittedName>
</protein>
<dbReference type="KEGG" id="acek:FLP30_10920"/>
<dbReference type="Gene3D" id="3.40.50.2000">
    <property type="entry name" value="Glycogen Phosphorylase B"/>
    <property type="match status" value="1"/>
</dbReference>
<dbReference type="Pfam" id="PF14559">
    <property type="entry name" value="TPR_19"/>
    <property type="match status" value="1"/>
</dbReference>
<organism evidence="4 5">
    <name type="scientific">Acetobacter vaccinii</name>
    <dbReference type="NCBI Taxonomy" id="2592655"/>
    <lineage>
        <taxon>Bacteria</taxon>
        <taxon>Pseudomonadati</taxon>
        <taxon>Pseudomonadota</taxon>
        <taxon>Alphaproteobacteria</taxon>
        <taxon>Acetobacterales</taxon>
        <taxon>Acetobacteraceae</taxon>
        <taxon>Acetobacter</taxon>
    </lineage>
</organism>
<keyword evidence="5" id="KW-1185">Reference proteome</keyword>
<dbReference type="SUPFAM" id="SSF53756">
    <property type="entry name" value="UDP-Glycosyltransferase/glycogen phosphorylase"/>
    <property type="match status" value="1"/>
</dbReference>
<dbReference type="SMART" id="SM00028">
    <property type="entry name" value="TPR"/>
    <property type="match status" value="3"/>
</dbReference>
<dbReference type="InterPro" id="IPR019734">
    <property type="entry name" value="TPR_rpt"/>
</dbReference>
<dbReference type="AlphaFoldDB" id="A0A5C1YTT8"/>
<dbReference type="Pfam" id="PF00515">
    <property type="entry name" value="TPR_1"/>
    <property type="match status" value="1"/>
</dbReference>
<dbReference type="PANTHER" id="PTHR44186:SF1">
    <property type="entry name" value="BARDET-BIEDL SYNDROME 4 PROTEIN"/>
    <property type="match status" value="1"/>
</dbReference>
<sequence length="458" mass="51171">MKLHLSGHLHEAAKAYQVALQKAPENADLLSNYGGLLCSLGAYDEARRLLVQAVTVDPACVTGWCNLGNCLQRLQQYGDAIAAYRNGLQIMPTHALALSNLGLALDCCGEHALAKNFHQTAISLDPDNVQSRMNHARSLLSAGDYQNGFREYEWRWVPPGTRNDLQAREQWKGEVVPDATLLIHADGHFGDMLQFVRFVPEAEKRCGRVIVRVQKELLSLLQRSFPATCFISEDDLIPEYDVQCPVMSLPFALGTTLDTLPFANGYLRADPDKVAVWRDRIDKDIALGPVSNRIPLRVGLVWTGSPHRDVPGASLIDQRRSTDLASFAPLVAAVPDAMFYSLQIGERAEQAKTPPHGMRIIDHTAMLRDFDDTAAFVNVLDLVIAVDTSTAHVAAGLGKPIWMLSRFDQCWRWLSRRIDTPWYDTLRIYQQAKPLDWGGPIERVCVDLQKFNASFDRE</sequence>
<evidence type="ECO:0000256" key="1">
    <source>
        <dbReference type="ARBA" id="ARBA00022737"/>
    </source>
</evidence>
<gene>
    <name evidence="4" type="ORF">FLP30_10920</name>
</gene>
<evidence type="ECO:0000256" key="3">
    <source>
        <dbReference type="PROSITE-ProRule" id="PRU00339"/>
    </source>
</evidence>
<dbReference type="Gene3D" id="1.25.40.10">
    <property type="entry name" value="Tetratricopeptide repeat domain"/>
    <property type="match status" value="1"/>
</dbReference>
<dbReference type="Proteomes" id="UP000324536">
    <property type="component" value="Chromosome"/>
</dbReference>